<sequence>MIKGVYKVYKNGELLLEKENQMTVAGRAIVLKALMGLIPSIGGNIQVGISSTANQNADSNGLIPDTRLGFSVSSVPVRLAFLDNSGNYDAMVFRGTIPSNEESYEIYELGIFPSKPNAEQTFQQLSLVSGSRADGWKKNGVNVGDPNTTLPTVPTNSCFVSSAPTGFAGGFRVGNEALFVKTGDTLNINKTFNQFTAAGENAFLADDYITVAYSKKSADTPAVTLKFLYNDDNYFYKTVTLPSGTTYGFVSILRSEFSIYGTSTLSWGNINGIAIGTASADVIIDAIRINDNDNLDTTYGMVSRTVLGSNNKITKSQGESLDIEYYLSFGFNKAI</sequence>
<proteinExistence type="predicted"/>
<accession>A0A6J7WY54</accession>
<name>A0A6J7WY54_9CAUD</name>
<protein>
    <submittedName>
        <fullName evidence="1">Uncharacterized protein</fullName>
    </submittedName>
</protein>
<reference evidence="1" key="1">
    <citation type="submission" date="2020-05" db="EMBL/GenBank/DDBJ databases">
        <authorList>
            <person name="Chiriac C."/>
            <person name="Salcher M."/>
            <person name="Ghai R."/>
            <person name="Kavagutti S V."/>
        </authorList>
    </citation>
    <scope>NUCLEOTIDE SEQUENCE</scope>
</reference>
<evidence type="ECO:0000313" key="1">
    <source>
        <dbReference type="EMBL" id="CAB5221788.1"/>
    </source>
</evidence>
<gene>
    <name evidence="1" type="ORF">UFOVP359_69</name>
</gene>
<organism evidence="1">
    <name type="scientific">uncultured Caudovirales phage</name>
    <dbReference type="NCBI Taxonomy" id="2100421"/>
    <lineage>
        <taxon>Viruses</taxon>
        <taxon>Duplodnaviria</taxon>
        <taxon>Heunggongvirae</taxon>
        <taxon>Uroviricota</taxon>
        <taxon>Caudoviricetes</taxon>
        <taxon>Peduoviridae</taxon>
        <taxon>Maltschvirus</taxon>
        <taxon>Maltschvirus maltsch</taxon>
    </lineage>
</organism>
<dbReference type="EMBL" id="LR798295">
    <property type="protein sequence ID" value="CAB5221788.1"/>
    <property type="molecule type" value="Genomic_DNA"/>
</dbReference>